<keyword evidence="2" id="KW-0044">Antibiotic</keyword>
<dbReference type="EMBL" id="JARAKH010000048">
    <property type="protein sequence ID" value="KAK8376871.1"/>
    <property type="molecule type" value="Genomic_DNA"/>
</dbReference>
<evidence type="ECO:0000256" key="1">
    <source>
        <dbReference type="ARBA" id="ARBA00022529"/>
    </source>
</evidence>
<organism evidence="4 5">
    <name type="scientific">Scylla paramamosain</name>
    <name type="common">Mud crab</name>
    <dbReference type="NCBI Taxonomy" id="85552"/>
    <lineage>
        <taxon>Eukaryota</taxon>
        <taxon>Metazoa</taxon>
        <taxon>Ecdysozoa</taxon>
        <taxon>Arthropoda</taxon>
        <taxon>Crustacea</taxon>
        <taxon>Multicrustacea</taxon>
        <taxon>Malacostraca</taxon>
        <taxon>Eumalacostraca</taxon>
        <taxon>Eucarida</taxon>
        <taxon>Decapoda</taxon>
        <taxon>Pleocyemata</taxon>
        <taxon>Brachyura</taxon>
        <taxon>Eubrachyura</taxon>
        <taxon>Portunoidea</taxon>
        <taxon>Portunidae</taxon>
        <taxon>Portuninae</taxon>
        <taxon>Scylla</taxon>
    </lineage>
</organism>
<dbReference type="AlphaFoldDB" id="A0AAW0SPG1"/>
<keyword evidence="3" id="KW-0732">Signal</keyword>
<name>A0AAW0SPG1_SCYPA</name>
<gene>
    <name evidence="4" type="ORF">O3P69_010066</name>
</gene>
<dbReference type="InterPro" id="IPR038539">
    <property type="entry name" value="Anti-LPS_factor/Scygonadin_sf"/>
</dbReference>
<evidence type="ECO:0000256" key="2">
    <source>
        <dbReference type="ARBA" id="ARBA00023022"/>
    </source>
</evidence>
<protein>
    <submittedName>
        <fullName evidence="4">Uncharacterized protein</fullName>
    </submittedName>
</protein>
<evidence type="ECO:0000313" key="4">
    <source>
        <dbReference type="EMBL" id="KAK8376871.1"/>
    </source>
</evidence>
<feature type="chain" id="PRO_5043407493" evidence="3">
    <location>
        <begin position="26"/>
        <end position="172"/>
    </location>
</feature>
<sequence>MARGCLAVVMVVVVGVCLNPTPAGAFDFSSFLSSSANIVIKHLYVEREINLLDHYCVLNRSPHIYSWKLKFEATVTCPGWTPEKGEVRGYSSPTSAEREATRDFVKKIVRRGLVTREEATVPHHNYMSQYPHHHTTPQHNATHATTCHIQVTTPPHHRTLMTTPVTPPAQSY</sequence>
<dbReference type="Proteomes" id="UP001487740">
    <property type="component" value="Unassembled WGS sequence"/>
</dbReference>
<feature type="signal peptide" evidence="3">
    <location>
        <begin position="1"/>
        <end position="25"/>
    </location>
</feature>
<reference evidence="4 5" key="1">
    <citation type="submission" date="2023-03" db="EMBL/GenBank/DDBJ databases">
        <title>High-quality genome of Scylla paramamosain provides insights in environmental adaptation.</title>
        <authorList>
            <person name="Zhang L."/>
        </authorList>
    </citation>
    <scope>NUCLEOTIDE SEQUENCE [LARGE SCALE GENOMIC DNA]</scope>
    <source>
        <strain evidence="4">LZ_2023a</strain>
        <tissue evidence="4">Muscle</tissue>
    </source>
</reference>
<accession>A0AAW0SPG1</accession>
<comment type="caution">
    <text evidence="4">The sequence shown here is derived from an EMBL/GenBank/DDBJ whole genome shotgun (WGS) entry which is preliminary data.</text>
</comment>
<dbReference type="Gene3D" id="3.30.160.320">
    <property type="match status" value="1"/>
</dbReference>
<keyword evidence="5" id="KW-1185">Reference proteome</keyword>
<evidence type="ECO:0000313" key="5">
    <source>
        <dbReference type="Proteomes" id="UP001487740"/>
    </source>
</evidence>
<proteinExistence type="predicted"/>
<dbReference type="Pfam" id="PF11630">
    <property type="entry name" value="Anti-LPS-SCYG"/>
    <property type="match status" value="1"/>
</dbReference>
<dbReference type="GO" id="GO:0042742">
    <property type="term" value="P:defense response to bacterium"/>
    <property type="evidence" value="ECO:0007669"/>
    <property type="project" value="UniProtKB-KW"/>
</dbReference>
<keyword evidence="1" id="KW-0929">Antimicrobial</keyword>
<evidence type="ECO:0000256" key="3">
    <source>
        <dbReference type="SAM" id="SignalP"/>
    </source>
</evidence>
<dbReference type="InterPro" id="IPR024509">
    <property type="entry name" value="Anti-LPS_factor/Scygonadin"/>
</dbReference>